<evidence type="ECO:0000259" key="1">
    <source>
        <dbReference type="Pfam" id="PF12705"/>
    </source>
</evidence>
<dbReference type="RefSeq" id="WP_326505442.1">
    <property type="nucleotide sequence ID" value="NZ_JAWIIV010000003.1"/>
</dbReference>
<dbReference type="InterPro" id="IPR027417">
    <property type="entry name" value="P-loop_NTPase"/>
</dbReference>
<dbReference type="Pfam" id="PF12705">
    <property type="entry name" value="PDDEXK_1"/>
    <property type="match status" value="1"/>
</dbReference>
<dbReference type="Proteomes" id="UP001352263">
    <property type="component" value="Unassembled WGS sequence"/>
</dbReference>
<gene>
    <name evidence="2" type="ORF">RY831_06150</name>
</gene>
<proteinExistence type="predicted"/>
<evidence type="ECO:0000313" key="2">
    <source>
        <dbReference type="EMBL" id="MEC4718720.1"/>
    </source>
</evidence>
<protein>
    <submittedName>
        <fullName evidence="2">PD-(D/E)XK nuclease family protein</fullName>
    </submittedName>
</protein>
<dbReference type="Gene3D" id="3.90.320.10">
    <property type="match status" value="1"/>
</dbReference>
<sequence>MPIMLYPPLPVPPSSDCWSRIASALVEHDIVRNAGHAGEGAGQLSGIRVVVPRPEHAQMLKAALAAHLGRSFIAPRITTPDAWLAQSLQPSFGGGRRQAGPSTMRIERLMALYAQMRAHPWLKKLFHAKRNTDLLPVAHSLLNLCDELSEAMLPLMRVDADAAATQWRTVLQQLPLPAQGILSDEARLVWTLWQGQFDGDDPAAIRLARLRRLAAAADAPLVWIGNGQPQPLHDAFLEAYARRCPVLSVVPEWQPRSLASAYAAAWPEVLDENEGEHGAATASADANAGMDPSAAVFLHAARSLEDEAQHAAQTVLKWLSEGRKRIAVIAQDPAAARRLRALLARAGIVVADQTERKLSATRPAAMLAALLDVVATRAGTPALLDLLKCPGLCEDLPGKAECVMQIELALRRANVPGGWNPVLAAVARESGAPGARMLLLRIAGQAWRFSGRKSLNGWARLTESALRELGLRGGMEAAQALEARKAGRADGQLLALLDGLAYQGGSDRTKFGFAEWRAMLGTQFESTSCIEDDGDCCVVMLPLSGTPLRRFDAVVMLGADAAHLPLLAERAPAFAGHVRRELGLSSREVRQRMQLREFAELLNANPEVVLCWQAVRDGEPNAASPWIERLRLVLEQNGRSGLPAHHVAFQERRLRASPPRKPSPSAPELLPGVLSATAYNSLVACPYQFFATRMLGLASLEELTELPEKRDYGGWLHAILKAYHESIRDNPVDIAVRERLLRDITDQVFRDALVPGAAAPGALVLGYYARWQKAIPAYLEWADEREASGWRFALGEQMLERVLEWEGGQILLRGRVDRIDEHPDGSRAILDYKAQGVQALRETLREGDDHRLAFCAVLSEAPVSSGHLVALEPSRNRTGDAAAEHFIEWQEQLERRIVSSLQAIGAGAPLPATGVERICIHCDVRGLCRKGTW</sequence>
<organism evidence="2 3">
    <name type="scientific">Noviherbaspirillum album</name>
    <dbReference type="NCBI Taxonomy" id="3080276"/>
    <lineage>
        <taxon>Bacteria</taxon>
        <taxon>Pseudomonadati</taxon>
        <taxon>Pseudomonadota</taxon>
        <taxon>Betaproteobacteria</taxon>
        <taxon>Burkholderiales</taxon>
        <taxon>Oxalobacteraceae</taxon>
        <taxon>Noviherbaspirillum</taxon>
    </lineage>
</organism>
<dbReference type="EMBL" id="JAWIIV010000003">
    <property type="protein sequence ID" value="MEC4718720.1"/>
    <property type="molecule type" value="Genomic_DNA"/>
</dbReference>
<dbReference type="InterPro" id="IPR011604">
    <property type="entry name" value="PDDEXK-like_dom_sf"/>
</dbReference>
<feature type="domain" description="PD-(D/E)XK endonuclease-like" evidence="1">
    <location>
        <begin position="674"/>
        <end position="929"/>
    </location>
</feature>
<evidence type="ECO:0000313" key="3">
    <source>
        <dbReference type="Proteomes" id="UP001352263"/>
    </source>
</evidence>
<dbReference type="InterPro" id="IPR038726">
    <property type="entry name" value="PDDEXK_AddAB-type"/>
</dbReference>
<accession>A0ABU6J5U8</accession>
<comment type="caution">
    <text evidence="2">The sequence shown here is derived from an EMBL/GenBank/DDBJ whole genome shotgun (WGS) entry which is preliminary data.</text>
</comment>
<keyword evidence="3" id="KW-1185">Reference proteome</keyword>
<dbReference type="SUPFAM" id="SSF52540">
    <property type="entry name" value="P-loop containing nucleoside triphosphate hydrolases"/>
    <property type="match status" value="1"/>
</dbReference>
<reference evidence="2 3" key="1">
    <citation type="submission" date="2023-10" db="EMBL/GenBank/DDBJ databases">
        <title>Noviherbaspirillum sp. CPCC 100848 genome assembly.</title>
        <authorList>
            <person name="Li X.Y."/>
            <person name="Fang X.M."/>
        </authorList>
    </citation>
    <scope>NUCLEOTIDE SEQUENCE [LARGE SCALE GENOMIC DNA]</scope>
    <source>
        <strain evidence="2 3">CPCC 100848</strain>
    </source>
</reference>
<name>A0ABU6J5U8_9BURK</name>